<dbReference type="PANTHER" id="PTHR11941">
    <property type="entry name" value="ENOYL-COA HYDRATASE-RELATED"/>
    <property type="match status" value="1"/>
</dbReference>
<dbReference type="Pfam" id="PF00378">
    <property type="entry name" value="ECH_1"/>
    <property type="match status" value="1"/>
</dbReference>
<dbReference type="GO" id="GO:0006635">
    <property type="term" value="P:fatty acid beta-oxidation"/>
    <property type="evidence" value="ECO:0007669"/>
    <property type="project" value="TreeGrafter"/>
</dbReference>
<dbReference type="PROSITE" id="PS00166">
    <property type="entry name" value="ENOYL_COA_HYDRATASE"/>
    <property type="match status" value="1"/>
</dbReference>
<dbReference type="Gene3D" id="3.90.226.10">
    <property type="entry name" value="2-enoyl-CoA Hydratase, Chain A, domain 1"/>
    <property type="match status" value="1"/>
</dbReference>
<dbReference type="NCBIfam" id="NF008506">
    <property type="entry name" value="PRK11423.1"/>
    <property type="match status" value="1"/>
</dbReference>
<organism evidence="4 5">
    <name type="scientific">Denitromonas halophila</name>
    <dbReference type="NCBI Taxonomy" id="1629404"/>
    <lineage>
        <taxon>Bacteria</taxon>
        <taxon>Pseudomonadati</taxon>
        <taxon>Pseudomonadota</taxon>
        <taxon>Betaproteobacteria</taxon>
        <taxon>Rhodocyclales</taxon>
        <taxon>Zoogloeaceae</taxon>
        <taxon>Denitromonas</taxon>
    </lineage>
</organism>
<dbReference type="InterPro" id="IPR018376">
    <property type="entry name" value="Enoyl-CoA_hyd/isom_CS"/>
</dbReference>
<reference evidence="4 5" key="1">
    <citation type="submission" date="2019-07" db="EMBL/GenBank/DDBJ databases">
        <title>The pathways for chlorine oxyanion respiration interact through the shared metabolite chlorate.</title>
        <authorList>
            <person name="Barnum T.P."/>
            <person name="Cheng Y."/>
            <person name="Hill K.A."/>
            <person name="Lucas L.N."/>
            <person name="Carlson H.K."/>
            <person name="Coates J.D."/>
        </authorList>
    </citation>
    <scope>NUCLEOTIDE SEQUENCE [LARGE SCALE GENOMIC DNA]</scope>
    <source>
        <strain evidence="4 5">SFB-1</strain>
    </source>
</reference>
<proteinExistence type="inferred from homology"/>
<keyword evidence="2" id="KW-0456">Lyase</keyword>
<evidence type="ECO:0000256" key="2">
    <source>
        <dbReference type="ARBA" id="ARBA00023239"/>
    </source>
</evidence>
<comment type="caution">
    <text evidence="4">The sequence shown here is derived from an EMBL/GenBank/DDBJ whole genome shotgun (WGS) entry which is preliminary data.</text>
</comment>
<evidence type="ECO:0000313" key="5">
    <source>
        <dbReference type="Proteomes" id="UP000318349"/>
    </source>
</evidence>
<dbReference type="CDD" id="cd06558">
    <property type="entry name" value="crotonase-like"/>
    <property type="match status" value="1"/>
</dbReference>
<protein>
    <submittedName>
        <fullName evidence="4">Methylmalonyl-CoA decarboxylase</fullName>
    </submittedName>
</protein>
<evidence type="ECO:0000313" key="4">
    <source>
        <dbReference type="EMBL" id="TVO77251.1"/>
    </source>
</evidence>
<dbReference type="EMBL" id="VMNI01000007">
    <property type="protein sequence ID" value="TVO77251.1"/>
    <property type="molecule type" value="Genomic_DNA"/>
</dbReference>
<dbReference type="GO" id="GO:0016829">
    <property type="term" value="F:lyase activity"/>
    <property type="evidence" value="ECO:0007669"/>
    <property type="project" value="UniProtKB-KW"/>
</dbReference>
<dbReference type="Proteomes" id="UP000318349">
    <property type="component" value="Unassembled WGS sequence"/>
</dbReference>
<sequence>MDSIEVRQDGHIGIITLDNPKKLNALSHALVTSLIHALNQFAERDVRVVILRAQPGVKVWSAGHDVGELPEGRRDPLGWDDPLRNLVRSIESHPTPVIAMIEGTVWGGAVELVLACDIIIAVPESTFAVTPARLGVPYNVSGMMTFMSAASLRIVKELAFTAAPVDAVRAERVGMINHVVASDELEAFTLAMAATIADNAPMSIRVMKEQLRVLAGAKPVSPRGFEKVQGLRRVVYDSYDYAEGIRAFKEKRRPAFLGR</sequence>
<evidence type="ECO:0000256" key="3">
    <source>
        <dbReference type="RuleBase" id="RU003707"/>
    </source>
</evidence>
<dbReference type="AlphaFoldDB" id="A0A558EXM2"/>
<dbReference type="InterPro" id="IPR001753">
    <property type="entry name" value="Enoyl-CoA_hydra/iso"/>
</dbReference>
<accession>A0A558EXM2</accession>
<dbReference type="InterPro" id="IPR029045">
    <property type="entry name" value="ClpP/crotonase-like_dom_sf"/>
</dbReference>
<gene>
    <name evidence="4" type="primary">scpB</name>
    <name evidence="4" type="ORF">FHP89_07950</name>
</gene>
<dbReference type="Gene3D" id="1.10.12.10">
    <property type="entry name" value="Lyase 2-enoyl-coa Hydratase, Chain A, domain 2"/>
    <property type="match status" value="1"/>
</dbReference>
<dbReference type="PANTHER" id="PTHR11941:SF54">
    <property type="entry name" value="ENOYL-COA HYDRATASE, MITOCHONDRIAL"/>
    <property type="match status" value="1"/>
</dbReference>
<comment type="similarity">
    <text evidence="1 3">Belongs to the enoyl-CoA hydratase/isomerase family.</text>
</comment>
<evidence type="ECO:0000256" key="1">
    <source>
        <dbReference type="ARBA" id="ARBA00005254"/>
    </source>
</evidence>
<dbReference type="InterPro" id="IPR014748">
    <property type="entry name" value="Enoyl-CoA_hydra_C"/>
</dbReference>
<name>A0A558EXM2_9RHOO</name>
<dbReference type="SUPFAM" id="SSF52096">
    <property type="entry name" value="ClpP/crotonase"/>
    <property type="match status" value="1"/>
</dbReference>